<gene>
    <name evidence="6" type="ORF">ACFP1F_07490</name>
</gene>
<dbReference type="CDD" id="cd05466">
    <property type="entry name" value="PBP2_LTTR_substrate"/>
    <property type="match status" value="1"/>
</dbReference>
<organism evidence="6 7">
    <name type="scientific">Companilactobacillus baiquanensis</name>
    <dbReference type="NCBI Taxonomy" id="2486005"/>
    <lineage>
        <taxon>Bacteria</taxon>
        <taxon>Bacillati</taxon>
        <taxon>Bacillota</taxon>
        <taxon>Bacilli</taxon>
        <taxon>Lactobacillales</taxon>
        <taxon>Lactobacillaceae</taxon>
        <taxon>Companilactobacillus</taxon>
    </lineage>
</organism>
<keyword evidence="7" id="KW-1185">Reference proteome</keyword>
<dbReference type="Pfam" id="PF03466">
    <property type="entry name" value="LysR_substrate"/>
    <property type="match status" value="1"/>
</dbReference>
<protein>
    <submittedName>
        <fullName evidence="6">LysR family transcriptional regulator</fullName>
    </submittedName>
</protein>
<proteinExistence type="inferred from homology"/>
<comment type="similarity">
    <text evidence="1">Belongs to the LysR transcriptional regulatory family.</text>
</comment>
<reference evidence="7" key="1">
    <citation type="journal article" date="2019" name="Int. J. Syst. Evol. Microbiol.">
        <title>The Global Catalogue of Microorganisms (GCM) 10K type strain sequencing project: providing services to taxonomists for standard genome sequencing and annotation.</title>
        <authorList>
            <consortium name="The Broad Institute Genomics Platform"/>
            <consortium name="The Broad Institute Genome Sequencing Center for Infectious Disease"/>
            <person name="Wu L."/>
            <person name="Ma J."/>
        </authorList>
    </citation>
    <scope>NUCLEOTIDE SEQUENCE [LARGE SCALE GENOMIC DNA]</scope>
    <source>
        <strain evidence="7">CCM 8895</strain>
    </source>
</reference>
<dbReference type="Gene3D" id="3.40.190.290">
    <property type="match status" value="1"/>
</dbReference>
<dbReference type="Gene3D" id="1.10.10.10">
    <property type="entry name" value="Winged helix-like DNA-binding domain superfamily/Winged helix DNA-binding domain"/>
    <property type="match status" value="1"/>
</dbReference>
<keyword evidence="3" id="KW-0238">DNA-binding</keyword>
<dbReference type="InterPro" id="IPR000847">
    <property type="entry name" value="LysR_HTH_N"/>
</dbReference>
<dbReference type="InterPro" id="IPR050950">
    <property type="entry name" value="HTH-type_LysR_regulators"/>
</dbReference>
<dbReference type="SUPFAM" id="SSF53850">
    <property type="entry name" value="Periplasmic binding protein-like II"/>
    <property type="match status" value="1"/>
</dbReference>
<dbReference type="Pfam" id="PF00126">
    <property type="entry name" value="HTH_1"/>
    <property type="match status" value="1"/>
</dbReference>
<dbReference type="InterPro" id="IPR036388">
    <property type="entry name" value="WH-like_DNA-bd_sf"/>
</dbReference>
<dbReference type="Proteomes" id="UP001596186">
    <property type="component" value="Unassembled WGS sequence"/>
</dbReference>
<comment type="caution">
    <text evidence="6">The sequence shown here is derived from an EMBL/GenBank/DDBJ whole genome shotgun (WGS) entry which is preliminary data.</text>
</comment>
<evidence type="ECO:0000259" key="5">
    <source>
        <dbReference type="PROSITE" id="PS50931"/>
    </source>
</evidence>
<dbReference type="InterPro" id="IPR005119">
    <property type="entry name" value="LysR_subst-bd"/>
</dbReference>
<dbReference type="SUPFAM" id="SSF46785">
    <property type="entry name" value="Winged helix' DNA-binding domain"/>
    <property type="match status" value="1"/>
</dbReference>
<dbReference type="RefSeq" id="WP_125592570.1">
    <property type="nucleotide sequence ID" value="NZ_JBHSSN010000014.1"/>
</dbReference>
<keyword evidence="4" id="KW-0804">Transcription</keyword>
<sequence length="291" mass="33215">MELRVLKYFVAVAREENITRAAERLNITQPTLSRQLKQLEDELEVKLFDRNKHKIALTNDGLLLRRRAQEIIDLSEKTKNEVSHNNEELSGEIAIGCGELRSVDTLAKIIKSFQELHPDVSFNIFSGNSENIKSLMNQGLLELGLLMEPVQIDRFDFVRMDIDEKWGILVKDSSPLANLEFATAADIKNYPLILPGRREINHEIMNWLNIDPDDVKVVSRYNLLYNSSKLVQNDVGVAICLKLDDHYEGLTFVPLQESPILNSVLVWSSGQVFSKTTSAFIEFVKRYLKGI</sequence>
<evidence type="ECO:0000313" key="7">
    <source>
        <dbReference type="Proteomes" id="UP001596186"/>
    </source>
</evidence>
<dbReference type="PROSITE" id="PS50931">
    <property type="entry name" value="HTH_LYSR"/>
    <property type="match status" value="1"/>
</dbReference>
<dbReference type="PRINTS" id="PR00039">
    <property type="entry name" value="HTHLYSR"/>
</dbReference>
<name>A0ABW1UV26_9LACO</name>
<evidence type="ECO:0000313" key="6">
    <source>
        <dbReference type="EMBL" id="MFC6323576.1"/>
    </source>
</evidence>
<dbReference type="InterPro" id="IPR036390">
    <property type="entry name" value="WH_DNA-bd_sf"/>
</dbReference>
<keyword evidence="2" id="KW-0805">Transcription regulation</keyword>
<dbReference type="PANTHER" id="PTHR30419:SF8">
    <property type="entry name" value="NITROGEN ASSIMILATION TRANSCRIPTIONAL ACTIVATOR-RELATED"/>
    <property type="match status" value="1"/>
</dbReference>
<accession>A0ABW1UV26</accession>
<evidence type="ECO:0000256" key="4">
    <source>
        <dbReference type="ARBA" id="ARBA00023163"/>
    </source>
</evidence>
<feature type="domain" description="HTH lysR-type" evidence="5">
    <location>
        <begin position="1"/>
        <end position="58"/>
    </location>
</feature>
<evidence type="ECO:0000256" key="1">
    <source>
        <dbReference type="ARBA" id="ARBA00009437"/>
    </source>
</evidence>
<evidence type="ECO:0000256" key="2">
    <source>
        <dbReference type="ARBA" id="ARBA00023015"/>
    </source>
</evidence>
<dbReference type="EMBL" id="JBHSSN010000014">
    <property type="protein sequence ID" value="MFC6323576.1"/>
    <property type="molecule type" value="Genomic_DNA"/>
</dbReference>
<dbReference type="PANTHER" id="PTHR30419">
    <property type="entry name" value="HTH-TYPE TRANSCRIPTIONAL REGULATOR YBHD"/>
    <property type="match status" value="1"/>
</dbReference>
<evidence type="ECO:0000256" key="3">
    <source>
        <dbReference type="ARBA" id="ARBA00023125"/>
    </source>
</evidence>